<sequence>MNQQPLGTRNDSHVLQRLQIGSVGVIAVLLMVAMASLVLEGASDEPSVDPLAAQEPAEQSAEAPPAEDQPNEPLVDLGVVPDIAPDESLGDPEEVLNEDEVPDLPNAPGDAEPAAQGQTQQ</sequence>
<feature type="compositionally biased region" description="Low complexity" evidence="1">
    <location>
        <begin position="52"/>
        <end position="68"/>
    </location>
</feature>
<feature type="compositionally biased region" description="Acidic residues" evidence="1">
    <location>
        <begin position="84"/>
        <end position="102"/>
    </location>
</feature>
<dbReference type="RefSeq" id="WP_317083621.1">
    <property type="nucleotide sequence ID" value="NZ_CP136594.1"/>
</dbReference>
<dbReference type="EMBL" id="CP136594">
    <property type="protein sequence ID" value="WOE76138.1"/>
    <property type="molecule type" value="Genomic_DNA"/>
</dbReference>
<gene>
    <name evidence="3" type="ORF">RB602_05335</name>
</gene>
<reference evidence="3 4" key="1">
    <citation type="submission" date="2023-10" db="EMBL/GenBank/DDBJ databases">
        <title>Complete genome sequence of a Sphingomonadaceae bacterium.</title>
        <authorList>
            <person name="Yan C."/>
        </authorList>
    </citation>
    <scope>NUCLEOTIDE SEQUENCE [LARGE SCALE GENOMIC DNA]</scope>
    <source>
        <strain evidence="3 4">SCSIO 66989</strain>
    </source>
</reference>
<proteinExistence type="predicted"/>
<evidence type="ECO:0000256" key="1">
    <source>
        <dbReference type="SAM" id="MobiDB-lite"/>
    </source>
</evidence>
<keyword evidence="2" id="KW-0812">Transmembrane</keyword>
<dbReference type="KEGG" id="acoa:RB602_05335"/>
<dbReference type="AlphaFoldDB" id="A0AA97F8X5"/>
<keyword evidence="4" id="KW-1185">Reference proteome</keyword>
<keyword evidence="2" id="KW-1133">Transmembrane helix</keyword>
<feature type="region of interest" description="Disordered" evidence="1">
    <location>
        <begin position="42"/>
        <end position="121"/>
    </location>
</feature>
<evidence type="ECO:0000313" key="4">
    <source>
        <dbReference type="Proteomes" id="UP001302429"/>
    </source>
</evidence>
<organism evidence="3 4">
    <name type="scientific">Alterisphingorhabdus coralli</name>
    <dbReference type="NCBI Taxonomy" id="3071408"/>
    <lineage>
        <taxon>Bacteria</taxon>
        <taxon>Pseudomonadati</taxon>
        <taxon>Pseudomonadota</taxon>
        <taxon>Alphaproteobacteria</taxon>
        <taxon>Sphingomonadales</taxon>
        <taxon>Sphingomonadaceae</taxon>
        <taxon>Alterisphingorhabdus (ex Yan et al. 2024)</taxon>
    </lineage>
</organism>
<feature type="transmembrane region" description="Helical" evidence="2">
    <location>
        <begin position="20"/>
        <end position="39"/>
    </location>
</feature>
<name>A0AA97F8X5_9SPHN</name>
<evidence type="ECO:0000256" key="2">
    <source>
        <dbReference type="SAM" id="Phobius"/>
    </source>
</evidence>
<evidence type="ECO:0000313" key="3">
    <source>
        <dbReference type="EMBL" id="WOE76138.1"/>
    </source>
</evidence>
<protein>
    <submittedName>
        <fullName evidence="3">Uncharacterized protein</fullName>
    </submittedName>
</protein>
<dbReference type="Proteomes" id="UP001302429">
    <property type="component" value="Chromosome"/>
</dbReference>
<accession>A0AA97F8X5</accession>
<keyword evidence="2" id="KW-0472">Membrane</keyword>